<name>A0A0R2CSP1_9LACO</name>
<dbReference type="InterPro" id="IPR036412">
    <property type="entry name" value="HAD-like_sf"/>
</dbReference>
<gene>
    <name evidence="1" type="ORF">FC56_GL001061</name>
</gene>
<dbReference type="Gene3D" id="3.30.1240.10">
    <property type="match status" value="1"/>
</dbReference>
<dbReference type="SFLD" id="SFLDS00003">
    <property type="entry name" value="Haloacid_Dehalogenase"/>
    <property type="match status" value="1"/>
</dbReference>
<reference evidence="1 2" key="1">
    <citation type="journal article" date="2015" name="Genome Announc.">
        <title>Expanding the biotechnology potential of lactobacilli through comparative genomics of 213 strains and associated genera.</title>
        <authorList>
            <person name="Sun Z."/>
            <person name="Harris H.M."/>
            <person name="McCann A."/>
            <person name="Guo C."/>
            <person name="Argimon S."/>
            <person name="Zhang W."/>
            <person name="Yang X."/>
            <person name="Jeffery I.B."/>
            <person name="Cooney J.C."/>
            <person name="Kagawa T.F."/>
            <person name="Liu W."/>
            <person name="Song Y."/>
            <person name="Salvetti E."/>
            <person name="Wrobel A."/>
            <person name="Rasinkangas P."/>
            <person name="Parkhill J."/>
            <person name="Rea M.C."/>
            <person name="O'Sullivan O."/>
            <person name="Ritari J."/>
            <person name="Douillard F.P."/>
            <person name="Paul Ross R."/>
            <person name="Yang R."/>
            <person name="Briner A.E."/>
            <person name="Felis G.E."/>
            <person name="de Vos W.M."/>
            <person name="Barrangou R."/>
            <person name="Klaenhammer T.R."/>
            <person name="Caufield P.W."/>
            <person name="Cui Y."/>
            <person name="Zhang H."/>
            <person name="O'Toole P.W."/>
        </authorList>
    </citation>
    <scope>NUCLEOTIDE SEQUENCE [LARGE SCALE GENOMIC DNA]</scope>
    <source>
        <strain evidence="1 2">DSM 24302</strain>
    </source>
</reference>
<dbReference type="Proteomes" id="UP000051256">
    <property type="component" value="Unassembled WGS sequence"/>
</dbReference>
<organism evidence="1 2">
    <name type="scientific">Lentilactobacillus senioris DSM 24302 = JCM 17472</name>
    <dbReference type="NCBI Taxonomy" id="1423802"/>
    <lineage>
        <taxon>Bacteria</taxon>
        <taxon>Bacillati</taxon>
        <taxon>Bacillota</taxon>
        <taxon>Bacilli</taxon>
        <taxon>Lactobacillales</taxon>
        <taxon>Lactobacillaceae</taxon>
        <taxon>Lentilactobacillus</taxon>
    </lineage>
</organism>
<dbReference type="PROSITE" id="PS01229">
    <property type="entry name" value="COF_2"/>
    <property type="match status" value="1"/>
</dbReference>
<dbReference type="GO" id="GO:0000287">
    <property type="term" value="F:magnesium ion binding"/>
    <property type="evidence" value="ECO:0007669"/>
    <property type="project" value="TreeGrafter"/>
</dbReference>
<keyword evidence="1" id="KW-0378">Hydrolase</keyword>
<dbReference type="STRING" id="1423802.FC56_GL001061"/>
<dbReference type="NCBIfam" id="NF007806">
    <property type="entry name" value="PRK10513.1"/>
    <property type="match status" value="1"/>
</dbReference>
<evidence type="ECO:0000313" key="1">
    <source>
        <dbReference type="EMBL" id="KRM94760.1"/>
    </source>
</evidence>
<dbReference type="PANTHER" id="PTHR10000:SF8">
    <property type="entry name" value="HAD SUPERFAMILY HYDROLASE-LIKE, TYPE 3"/>
    <property type="match status" value="1"/>
</dbReference>
<evidence type="ECO:0000313" key="2">
    <source>
        <dbReference type="Proteomes" id="UP000051256"/>
    </source>
</evidence>
<dbReference type="CDD" id="cd07516">
    <property type="entry name" value="HAD_Pase"/>
    <property type="match status" value="1"/>
</dbReference>
<dbReference type="RefSeq" id="WP_054671738.1">
    <property type="nucleotide sequence ID" value="NZ_AYZR01000001.1"/>
</dbReference>
<dbReference type="SFLD" id="SFLDG01144">
    <property type="entry name" value="C2.B.4:_PGP_Like"/>
    <property type="match status" value="1"/>
</dbReference>
<comment type="caution">
    <text evidence="1">The sequence shown here is derived from an EMBL/GenBank/DDBJ whole genome shotgun (WGS) entry which is preliminary data.</text>
</comment>
<dbReference type="PATRIC" id="fig|1423802.4.peg.1075"/>
<protein>
    <submittedName>
        <fullName evidence="1">HAD superfamily hydrolase</fullName>
    </submittedName>
</protein>
<dbReference type="NCBIfam" id="TIGR00099">
    <property type="entry name" value="Cof-subfamily"/>
    <property type="match status" value="1"/>
</dbReference>
<dbReference type="GO" id="GO:0016791">
    <property type="term" value="F:phosphatase activity"/>
    <property type="evidence" value="ECO:0007669"/>
    <property type="project" value="TreeGrafter"/>
</dbReference>
<dbReference type="SFLD" id="SFLDG01140">
    <property type="entry name" value="C2.B:_Phosphomannomutase_and_P"/>
    <property type="match status" value="1"/>
</dbReference>
<proteinExistence type="predicted"/>
<sequence>MSIKLIAIDIDGTLLDPNNQLTQANIDAIKAAKQAGIKVVLCTGRPLSGVQPYLDQLGISGTDQYAITFNGAMVQNLDGKVIVNHTLSFDDFLETEMLGRKLNVHYQIETTDKIYAVNKAISPYTTAESFLVRLPVEYMAPEDFNDQIVMSKAMYVDFPEVISRVKPQLPASLSEHLSVVQSATYFIEIMNQQATKGNALSDLAKNLNFSAAEVMAIGDNGNDLSMIEYAGTGVAMGNAIPEIKAVAQEVTATNAENGVAEAIKNYAL</sequence>
<dbReference type="NCBIfam" id="TIGR01484">
    <property type="entry name" value="HAD-SF-IIB"/>
    <property type="match status" value="1"/>
</dbReference>
<dbReference type="EMBL" id="AYZR01000001">
    <property type="protein sequence ID" value="KRM94760.1"/>
    <property type="molecule type" value="Genomic_DNA"/>
</dbReference>
<accession>A0A0R2CSP1</accession>
<keyword evidence="2" id="KW-1185">Reference proteome</keyword>
<dbReference type="InterPro" id="IPR023214">
    <property type="entry name" value="HAD_sf"/>
</dbReference>
<dbReference type="AlphaFoldDB" id="A0A0R2CSP1"/>
<dbReference type="GO" id="GO:0005829">
    <property type="term" value="C:cytosol"/>
    <property type="evidence" value="ECO:0007669"/>
    <property type="project" value="TreeGrafter"/>
</dbReference>
<dbReference type="InterPro" id="IPR000150">
    <property type="entry name" value="Cof"/>
</dbReference>
<dbReference type="InterPro" id="IPR006379">
    <property type="entry name" value="HAD-SF_hydro_IIB"/>
</dbReference>
<dbReference type="Pfam" id="PF08282">
    <property type="entry name" value="Hydrolase_3"/>
    <property type="match status" value="1"/>
</dbReference>
<dbReference type="PANTHER" id="PTHR10000">
    <property type="entry name" value="PHOSPHOSERINE PHOSPHATASE"/>
    <property type="match status" value="1"/>
</dbReference>
<dbReference type="Gene3D" id="3.40.50.1000">
    <property type="entry name" value="HAD superfamily/HAD-like"/>
    <property type="match status" value="1"/>
</dbReference>
<dbReference type="SUPFAM" id="SSF56784">
    <property type="entry name" value="HAD-like"/>
    <property type="match status" value="1"/>
</dbReference>